<feature type="domain" description="Zinc finger PHD-type" evidence="7">
    <location>
        <begin position="231"/>
        <end position="286"/>
    </location>
</feature>
<accession>A0A9D5AHZ5</accession>
<organism evidence="8 9">
    <name type="scientific">Pisum sativum</name>
    <name type="common">Garden pea</name>
    <name type="synonym">Lathyrus oleraceus</name>
    <dbReference type="NCBI Taxonomy" id="3888"/>
    <lineage>
        <taxon>Eukaryota</taxon>
        <taxon>Viridiplantae</taxon>
        <taxon>Streptophyta</taxon>
        <taxon>Embryophyta</taxon>
        <taxon>Tracheophyta</taxon>
        <taxon>Spermatophyta</taxon>
        <taxon>Magnoliopsida</taxon>
        <taxon>eudicotyledons</taxon>
        <taxon>Gunneridae</taxon>
        <taxon>Pentapetalae</taxon>
        <taxon>rosids</taxon>
        <taxon>fabids</taxon>
        <taxon>Fabales</taxon>
        <taxon>Fabaceae</taxon>
        <taxon>Papilionoideae</taxon>
        <taxon>50 kb inversion clade</taxon>
        <taxon>NPAAA clade</taxon>
        <taxon>Hologalegina</taxon>
        <taxon>IRL clade</taxon>
        <taxon>Fabeae</taxon>
        <taxon>Lathyrus</taxon>
    </lineage>
</organism>
<keyword evidence="9" id="KW-1185">Reference proteome</keyword>
<evidence type="ECO:0000256" key="4">
    <source>
        <dbReference type="ARBA" id="ARBA00022833"/>
    </source>
</evidence>
<dbReference type="Proteomes" id="UP001058974">
    <property type="component" value="Chromosome 5"/>
</dbReference>
<dbReference type="EMBL" id="JAMSHJ010000005">
    <property type="protein sequence ID" value="KAI5409208.1"/>
    <property type="molecule type" value="Genomic_DNA"/>
</dbReference>
<dbReference type="Pfam" id="PF26055">
    <property type="entry name" value="Mtase_EDM2"/>
    <property type="match status" value="1"/>
</dbReference>
<feature type="domain" description="Zinc finger PHD-type" evidence="7">
    <location>
        <begin position="358"/>
        <end position="425"/>
    </location>
</feature>
<dbReference type="Gene3D" id="3.30.40.10">
    <property type="entry name" value="Zinc/RING finger domain, C3HC4 (zinc finger)"/>
    <property type="match status" value="2"/>
</dbReference>
<dbReference type="InterPro" id="IPR055198">
    <property type="entry name" value="NSD_PHD"/>
</dbReference>
<dbReference type="InterPro" id="IPR013083">
    <property type="entry name" value="Znf_RING/FYVE/PHD"/>
</dbReference>
<dbReference type="InterPro" id="IPR022702">
    <property type="entry name" value="Cytosine_MeTrfase1_RFD"/>
</dbReference>
<dbReference type="CDD" id="cd15566">
    <property type="entry name" value="PHD3_NSD"/>
    <property type="match status" value="1"/>
</dbReference>
<keyword evidence="2" id="KW-0479">Metal-binding</keyword>
<protein>
    <recommendedName>
        <fullName evidence="7">Zinc finger PHD-type domain-containing protein</fullName>
    </recommendedName>
</protein>
<comment type="subcellular location">
    <subcellularLocation>
        <location evidence="1">Nucleus</location>
    </subcellularLocation>
</comment>
<feature type="region of interest" description="Disordered" evidence="6">
    <location>
        <begin position="499"/>
        <end position="532"/>
    </location>
</feature>
<evidence type="ECO:0000313" key="9">
    <source>
        <dbReference type="Proteomes" id="UP001058974"/>
    </source>
</evidence>
<evidence type="ECO:0000256" key="2">
    <source>
        <dbReference type="ARBA" id="ARBA00022723"/>
    </source>
</evidence>
<keyword evidence="5" id="KW-0539">Nucleus</keyword>
<keyword evidence="4" id="KW-0862">Zinc</keyword>
<dbReference type="PANTHER" id="PTHR46235:SF3">
    <property type="entry name" value="PHD FINGER-CONTAINING PROTEIN DDB_G0268158"/>
    <property type="match status" value="1"/>
</dbReference>
<evidence type="ECO:0000259" key="7">
    <source>
        <dbReference type="SMART" id="SM00249"/>
    </source>
</evidence>
<dbReference type="Pfam" id="PF12047">
    <property type="entry name" value="DNMT1-RFD"/>
    <property type="match status" value="1"/>
</dbReference>
<sequence>MASSDDEIDTQPLSVSNYHFEDDKDAPISFSVLPIQWSESENPKGMKEKVFLHGNADNGLKKIFMQVIAWRFDLLSNVKPEISVLSKDGKWIKLQKPRKSYEDTIRTILIVVYFMHFVKKNPETSAKSVWDSLSKNKDFSYYEVKPSHNDLLNHMALMAEAATKDAVLAKSKLLLTVLEDKDTMRIKKLSDEEVKELARPGFIIDDIDNDEIDETAADEESDEEDALFDSVCSICDNGGNILCCDGKCMRSFHANKKDGEDSSCASLGFSRKEVEEIQNFYCKNCEYNQHQCFQCGKLGCSDKFAGAEVFKCASATCGFFYHPECVTKLLKLVAKDAPAELLSNIAKGEPFTCPAHYCRICSEMENKNEHELHFAVCRRCPRSYHRKCLPRKIAFEDEVDEGIAPRAWEDLLPNNRILIYCLKHEIDDELGTPIRDHIKFPGVKEKINTATKEVISNKNNAKLDDLLVKRTSAKSSISSSKMSSERVDIKNFRKISGSNIPRKKANDATRRCLSENKRSTLKETERSNYEENQPSLGVQLYDLYRKGSDRISSDNHVDNVADNTVSVKPKKPSSAPPQLGVDSERRLLALFKEASSSVTMENVIKEHNFASSHAHSLKNVVEKTITVGKLEGSVEAVRTALRMLDKGHSIRDAEAVCGPDVMNRLFKWKDKLKVYLAPVLYGNRYTSFGRHFTQVEKLEGIVDKLQWYVQNGDMVVDFCCGANDFSILMKKKLENTGKSCFFKNFDLLPTKDALASGSQKGDMNWKTLLTEKHISGRVMVAYRSAPTTDLYYVESTKEDGKGLASCLLVLDRRCLMYFPWDRRKKLLA</sequence>
<dbReference type="GO" id="GO:0005634">
    <property type="term" value="C:nucleus"/>
    <property type="evidence" value="ECO:0007669"/>
    <property type="project" value="UniProtKB-SubCell"/>
</dbReference>
<feature type="compositionally biased region" description="Basic and acidic residues" evidence="6">
    <location>
        <begin position="504"/>
        <end position="529"/>
    </location>
</feature>
<dbReference type="SMART" id="SM00249">
    <property type="entry name" value="PHD"/>
    <property type="match status" value="3"/>
</dbReference>
<dbReference type="Gramene" id="Psat05G0485300-T2">
    <property type="protein sequence ID" value="KAI5409208.1"/>
    <property type="gene ID" value="KIW84_054853"/>
</dbReference>
<dbReference type="InterPro" id="IPR001965">
    <property type="entry name" value="Znf_PHD"/>
</dbReference>
<proteinExistence type="predicted"/>
<evidence type="ECO:0000256" key="6">
    <source>
        <dbReference type="SAM" id="MobiDB-lite"/>
    </source>
</evidence>
<reference evidence="8 9" key="1">
    <citation type="journal article" date="2022" name="Nat. Genet.">
        <title>Improved pea reference genome and pan-genome highlight genomic features and evolutionary characteristics.</title>
        <authorList>
            <person name="Yang T."/>
            <person name="Liu R."/>
            <person name="Luo Y."/>
            <person name="Hu S."/>
            <person name="Wang D."/>
            <person name="Wang C."/>
            <person name="Pandey M.K."/>
            <person name="Ge S."/>
            <person name="Xu Q."/>
            <person name="Li N."/>
            <person name="Li G."/>
            <person name="Huang Y."/>
            <person name="Saxena R.K."/>
            <person name="Ji Y."/>
            <person name="Li M."/>
            <person name="Yan X."/>
            <person name="He Y."/>
            <person name="Liu Y."/>
            <person name="Wang X."/>
            <person name="Xiang C."/>
            <person name="Varshney R.K."/>
            <person name="Ding H."/>
            <person name="Gao S."/>
            <person name="Zong X."/>
        </authorList>
    </citation>
    <scope>NUCLEOTIDE SEQUENCE [LARGE SCALE GENOMIC DNA]</scope>
    <source>
        <strain evidence="8 9">cv. Zhongwan 6</strain>
    </source>
</reference>
<evidence type="ECO:0000256" key="5">
    <source>
        <dbReference type="ARBA" id="ARBA00023242"/>
    </source>
</evidence>
<gene>
    <name evidence="8" type="ORF">KIW84_054853</name>
</gene>
<dbReference type="GO" id="GO:0008270">
    <property type="term" value="F:zinc ion binding"/>
    <property type="evidence" value="ECO:0007669"/>
    <property type="project" value="UniProtKB-KW"/>
</dbReference>
<feature type="domain" description="Zinc finger PHD-type" evidence="7">
    <location>
        <begin position="291"/>
        <end position="357"/>
    </location>
</feature>
<evidence type="ECO:0000313" key="8">
    <source>
        <dbReference type="EMBL" id="KAI5409208.1"/>
    </source>
</evidence>
<evidence type="ECO:0000256" key="3">
    <source>
        <dbReference type="ARBA" id="ARBA00022771"/>
    </source>
</evidence>
<dbReference type="CDD" id="cd15565">
    <property type="entry name" value="PHD2_NSD"/>
    <property type="match status" value="1"/>
</dbReference>
<name>A0A9D5AHZ5_PEA</name>
<keyword evidence="3" id="KW-0863">Zinc-finger</keyword>
<dbReference type="AlphaFoldDB" id="A0A9D5AHZ5"/>
<dbReference type="PANTHER" id="PTHR46235">
    <property type="entry name" value="PHD FINGER-CONTAINING PROTEIN DDB_G0268158"/>
    <property type="match status" value="1"/>
</dbReference>
<dbReference type="InterPro" id="IPR058939">
    <property type="entry name" value="Mtase_EDM2"/>
</dbReference>
<evidence type="ECO:0000256" key="1">
    <source>
        <dbReference type="ARBA" id="ARBA00004123"/>
    </source>
</evidence>
<dbReference type="Pfam" id="PF22908">
    <property type="entry name" value="PHD_NSD"/>
    <property type="match status" value="1"/>
</dbReference>
<comment type="caution">
    <text evidence="8">The sequence shown here is derived from an EMBL/GenBank/DDBJ whole genome shotgun (WGS) entry which is preliminary data.</text>
</comment>